<evidence type="ECO:0000256" key="3">
    <source>
        <dbReference type="ARBA" id="ARBA00022448"/>
    </source>
</evidence>
<evidence type="ECO:0000256" key="6">
    <source>
        <dbReference type="ARBA" id="ARBA00023065"/>
    </source>
</evidence>
<keyword evidence="7" id="KW-0472">Membrane</keyword>
<evidence type="ECO:0000313" key="10">
    <source>
        <dbReference type="Proteomes" id="UP001437256"/>
    </source>
</evidence>
<dbReference type="PANTHER" id="PTHR11629">
    <property type="entry name" value="VACUOLAR PROTON ATPASES"/>
    <property type="match status" value="1"/>
</dbReference>
<comment type="function">
    <text evidence="8">Essential component of the vacuolar proton pump (V-ATPase), a multimeric enzyme that catalyzes the translocation of protons across the membranes. Required for assembly and activity of the V-ATPase.</text>
</comment>
<dbReference type="Proteomes" id="UP001437256">
    <property type="component" value="Unassembled WGS sequence"/>
</dbReference>
<evidence type="ECO:0000256" key="4">
    <source>
        <dbReference type="ARBA" id="ARBA00022692"/>
    </source>
</evidence>
<accession>A0ABR2ZA70</accession>
<dbReference type="Pfam" id="PF01496">
    <property type="entry name" value="V_ATPase_I"/>
    <property type="match status" value="1"/>
</dbReference>
<keyword evidence="8" id="KW-0375">Hydrogen ion transport</keyword>
<comment type="caution">
    <text evidence="9">The sequence shown here is derived from an EMBL/GenBank/DDBJ whole genome shotgun (WGS) entry which is preliminary data.</text>
</comment>
<keyword evidence="5" id="KW-1133">Transmembrane helix</keyword>
<sequence length="157" mass="17703">MKYLDVPEPFDDPVLGSRSYMSVFIVFVSGDVLGSKVAKICDLMGASLYPINSDSIQRSAALRDLTAELEDTEVVLSGAVSERRDLLRSIAWEVQGWEEIVRREKKIYEALNLFDYDVRRRTLIAEGWAPTRDIPTIQMAIHTAAVSFVAPLYLSFQ</sequence>
<evidence type="ECO:0000256" key="5">
    <source>
        <dbReference type="ARBA" id="ARBA00022989"/>
    </source>
</evidence>
<keyword evidence="6 8" id="KW-0406">Ion transport</keyword>
<keyword evidence="3 8" id="KW-0813">Transport</keyword>
<evidence type="ECO:0000313" key="9">
    <source>
        <dbReference type="EMBL" id="KAL0058114.1"/>
    </source>
</evidence>
<proteinExistence type="inferred from homology"/>
<keyword evidence="10" id="KW-1185">Reference proteome</keyword>
<evidence type="ECO:0000256" key="2">
    <source>
        <dbReference type="ARBA" id="ARBA00009904"/>
    </source>
</evidence>
<dbReference type="PANTHER" id="PTHR11629:SF63">
    <property type="entry name" value="V-TYPE PROTON ATPASE SUBUNIT A"/>
    <property type="match status" value="1"/>
</dbReference>
<reference evidence="9 10" key="1">
    <citation type="submission" date="2024-05" db="EMBL/GenBank/DDBJ databases">
        <title>A draft genome resource for the thread blight pathogen Marasmius tenuissimus strain MS-2.</title>
        <authorList>
            <person name="Yulfo-Soto G.E."/>
            <person name="Baruah I.K."/>
            <person name="Amoako-Attah I."/>
            <person name="Bukari Y."/>
            <person name="Meinhardt L.W."/>
            <person name="Bailey B.A."/>
            <person name="Cohen S.P."/>
        </authorList>
    </citation>
    <scope>NUCLEOTIDE SEQUENCE [LARGE SCALE GENOMIC DNA]</scope>
    <source>
        <strain evidence="9 10">MS-2</strain>
    </source>
</reference>
<evidence type="ECO:0000256" key="7">
    <source>
        <dbReference type="ARBA" id="ARBA00023136"/>
    </source>
</evidence>
<comment type="subcellular location">
    <subcellularLocation>
        <location evidence="1">Membrane</location>
        <topology evidence="1">Multi-pass membrane protein</topology>
    </subcellularLocation>
</comment>
<organism evidence="9 10">
    <name type="scientific">Marasmius tenuissimus</name>
    <dbReference type="NCBI Taxonomy" id="585030"/>
    <lineage>
        <taxon>Eukaryota</taxon>
        <taxon>Fungi</taxon>
        <taxon>Dikarya</taxon>
        <taxon>Basidiomycota</taxon>
        <taxon>Agaricomycotina</taxon>
        <taxon>Agaricomycetes</taxon>
        <taxon>Agaricomycetidae</taxon>
        <taxon>Agaricales</taxon>
        <taxon>Marasmiineae</taxon>
        <taxon>Marasmiaceae</taxon>
        <taxon>Marasmius</taxon>
    </lineage>
</organism>
<protein>
    <recommendedName>
        <fullName evidence="8">V-type proton ATPase subunit a</fullName>
    </recommendedName>
</protein>
<evidence type="ECO:0000256" key="8">
    <source>
        <dbReference type="RuleBase" id="RU361189"/>
    </source>
</evidence>
<evidence type="ECO:0000256" key="1">
    <source>
        <dbReference type="ARBA" id="ARBA00004141"/>
    </source>
</evidence>
<dbReference type="InterPro" id="IPR002490">
    <property type="entry name" value="V-ATPase_116kDa_su"/>
</dbReference>
<name>A0ABR2ZA70_9AGAR</name>
<keyword evidence="4" id="KW-0812">Transmembrane</keyword>
<comment type="similarity">
    <text evidence="2 8">Belongs to the V-ATPase 116 kDa subunit family.</text>
</comment>
<gene>
    <name evidence="9" type="primary">VPH1_2</name>
    <name evidence="9" type="ORF">AAF712_015226</name>
</gene>
<dbReference type="EMBL" id="JBBXMP010000362">
    <property type="protein sequence ID" value="KAL0058114.1"/>
    <property type="molecule type" value="Genomic_DNA"/>
</dbReference>